<protein>
    <submittedName>
        <fullName evidence="3">YigZ family protein</fullName>
    </submittedName>
</protein>
<dbReference type="InterPro" id="IPR020569">
    <property type="entry name" value="UPF0029_Impact_CS"/>
</dbReference>
<feature type="domain" description="Impact N-terminal" evidence="2">
    <location>
        <begin position="19"/>
        <end position="124"/>
    </location>
</feature>
<accession>A0ABT3RM25</accession>
<proteinExistence type="inferred from homology"/>
<gene>
    <name evidence="3" type="ORF">OO013_03215</name>
</gene>
<evidence type="ECO:0000313" key="4">
    <source>
        <dbReference type="Proteomes" id="UP001209885"/>
    </source>
</evidence>
<comment type="similarity">
    <text evidence="1">Belongs to the IMPACT family.</text>
</comment>
<dbReference type="InterPro" id="IPR020568">
    <property type="entry name" value="Ribosomal_Su5_D2-typ_SF"/>
</dbReference>
<dbReference type="InterPro" id="IPR001498">
    <property type="entry name" value="Impact_N"/>
</dbReference>
<dbReference type="PROSITE" id="PS00910">
    <property type="entry name" value="UPF0029"/>
    <property type="match status" value="1"/>
</dbReference>
<dbReference type="Proteomes" id="UP001209885">
    <property type="component" value="Unassembled WGS sequence"/>
</dbReference>
<dbReference type="PANTHER" id="PTHR16301:SF20">
    <property type="entry name" value="IMPACT FAMILY MEMBER YIGZ"/>
    <property type="match status" value="1"/>
</dbReference>
<comment type="caution">
    <text evidence="3">The sequence shown here is derived from an EMBL/GenBank/DDBJ whole genome shotgun (WGS) entry which is preliminary data.</text>
</comment>
<dbReference type="InterPro" id="IPR036956">
    <property type="entry name" value="Impact_N_sf"/>
</dbReference>
<organism evidence="3 4">
    <name type="scientific">Mangrovivirga halotolerans</name>
    <dbReference type="NCBI Taxonomy" id="2993936"/>
    <lineage>
        <taxon>Bacteria</taxon>
        <taxon>Pseudomonadati</taxon>
        <taxon>Bacteroidota</taxon>
        <taxon>Cytophagia</taxon>
        <taxon>Cytophagales</taxon>
        <taxon>Mangrovivirgaceae</taxon>
        <taxon>Mangrovivirga</taxon>
    </lineage>
</organism>
<evidence type="ECO:0000313" key="3">
    <source>
        <dbReference type="EMBL" id="MCX2742859.1"/>
    </source>
</evidence>
<dbReference type="Gene3D" id="3.30.230.30">
    <property type="entry name" value="Impact, N-terminal domain"/>
    <property type="match status" value="1"/>
</dbReference>
<evidence type="ECO:0000256" key="1">
    <source>
        <dbReference type="ARBA" id="ARBA00007665"/>
    </source>
</evidence>
<sequence>MNDTYKTIAGSSEGFYKEKGSKFISYAFPVNSEENVKQHLDDLKKQYHDARHHCYAYLIGVNGEIFRSNDDGEPNHSAGDPILGQIKSFELSGVLVVVIRYFGGTKLGVGGLINAYKTAAQEALNNATIIKKTLTERIGIHCEYPMLNDAIRFFKDKNLEIVNQELMIDCKLWADVPLSDAPQIKEDIKNYHKLKLI</sequence>
<dbReference type="EMBL" id="JAPFQN010000002">
    <property type="protein sequence ID" value="MCX2742859.1"/>
    <property type="molecule type" value="Genomic_DNA"/>
</dbReference>
<dbReference type="Pfam" id="PF01205">
    <property type="entry name" value="Impact_N"/>
    <property type="match status" value="1"/>
</dbReference>
<dbReference type="PANTHER" id="PTHR16301">
    <property type="entry name" value="IMPACT-RELATED"/>
    <property type="match status" value="1"/>
</dbReference>
<dbReference type="SUPFAM" id="SSF54211">
    <property type="entry name" value="Ribosomal protein S5 domain 2-like"/>
    <property type="match status" value="1"/>
</dbReference>
<reference evidence="3 4" key="1">
    <citation type="submission" date="2022-11" db="EMBL/GenBank/DDBJ databases">
        <title>The characterization of three novel Bacteroidetes species and genomic analysis of their roles in tidal elemental geochemical cycles.</title>
        <authorList>
            <person name="Ma K."/>
        </authorList>
    </citation>
    <scope>NUCLEOTIDE SEQUENCE [LARGE SCALE GENOMIC DNA]</scope>
    <source>
        <strain evidence="3 4">M17</strain>
    </source>
</reference>
<dbReference type="InterPro" id="IPR023582">
    <property type="entry name" value="Impact"/>
</dbReference>
<evidence type="ECO:0000259" key="2">
    <source>
        <dbReference type="Pfam" id="PF01205"/>
    </source>
</evidence>
<keyword evidence="4" id="KW-1185">Reference proteome</keyword>
<name>A0ABT3RM25_9BACT</name>